<proteinExistence type="predicted"/>
<keyword evidence="3" id="KW-1185">Reference proteome</keyword>
<evidence type="ECO:0000313" key="3">
    <source>
        <dbReference type="Proteomes" id="UP000316213"/>
    </source>
</evidence>
<dbReference type="EMBL" id="SJPM01000006">
    <property type="protein sequence ID" value="TWT95447.1"/>
    <property type="molecule type" value="Genomic_DNA"/>
</dbReference>
<organism evidence="2 3">
    <name type="scientific">Neorhodopirellula pilleata</name>
    <dbReference type="NCBI Taxonomy" id="2714738"/>
    <lineage>
        <taxon>Bacteria</taxon>
        <taxon>Pseudomonadati</taxon>
        <taxon>Planctomycetota</taxon>
        <taxon>Planctomycetia</taxon>
        <taxon>Pirellulales</taxon>
        <taxon>Pirellulaceae</taxon>
        <taxon>Neorhodopirellula</taxon>
    </lineage>
</organism>
<dbReference type="AlphaFoldDB" id="A0A5C6A7T3"/>
<dbReference type="Proteomes" id="UP000316213">
    <property type="component" value="Unassembled WGS sequence"/>
</dbReference>
<gene>
    <name evidence="2" type="ORF">Pla100_30880</name>
</gene>
<evidence type="ECO:0000256" key="1">
    <source>
        <dbReference type="SAM" id="Coils"/>
    </source>
</evidence>
<protein>
    <submittedName>
        <fullName evidence="2">Uncharacterized protein</fullName>
    </submittedName>
</protein>
<sequence>MAAPPPKSRSVRRSVPPVTLPGGVELVSPLPTFISKRSDETYLRIDGPEPVLGSQTDASLSPISASVTASSTDPEAWLTYHATDLIARLSEWADDLSVRESNLHAREAAWERQARRLRLQFQETQIELEQLAASLREEREELAEQQIRIERTAREIALASDYWVG</sequence>
<dbReference type="RefSeq" id="WP_146578528.1">
    <property type="nucleotide sequence ID" value="NZ_SJPM01000006.1"/>
</dbReference>
<accession>A0A5C6A7T3</accession>
<keyword evidence="1" id="KW-0175">Coiled coil</keyword>
<feature type="coiled-coil region" evidence="1">
    <location>
        <begin position="114"/>
        <end position="155"/>
    </location>
</feature>
<comment type="caution">
    <text evidence="2">The sequence shown here is derived from an EMBL/GenBank/DDBJ whole genome shotgun (WGS) entry which is preliminary data.</text>
</comment>
<evidence type="ECO:0000313" key="2">
    <source>
        <dbReference type="EMBL" id="TWT95447.1"/>
    </source>
</evidence>
<name>A0A5C6A7T3_9BACT</name>
<reference evidence="2 3" key="1">
    <citation type="submission" date="2019-02" db="EMBL/GenBank/DDBJ databases">
        <title>Deep-cultivation of Planctomycetes and their phenomic and genomic characterization uncovers novel biology.</title>
        <authorList>
            <person name="Wiegand S."/>
            <person name="Jogler M."/>
            <person name="Boedeker C."/>
            <person name="Pinto D."/>
            <person name="Vollmers J."/>
            <person name="Rivas-Marin E."/>
            <person name="Kohn T."/>
            <person name="Peeters S.H."/>
            <person name="Heuer A."/>
            <person name="Rast P."/>
            <person name="Oberbeckmann S."/>
            <person name="Bunk B."/>
            <person name="Jeske O."/>
            <person name="Meyerdierks A."/>
            <person name="Storesund J.E."/>
            <person name="Kallscheuer N."/>
            <person name="Luecker S."/>
            <person name="Lage O.M."/>
            <person name="Pohl T."/>
            <person name="Merkel B.J."/>
            <person name="Hornburger P."/>
            <person name="Mueller R.-W."/>
            <person name="Bruemmer F."/>
            <person name="Labrenz M."/>
            <person name="Spormann A.M."/>
            <person name="Op Den Camp H."/>
            <person name="Overmann J."/>
            <person name="Amann R."/>
            <person name="Jetten M.S.M."/>
            <person name="Mascher T."/>
            <person name="Medema M.H."/>
            <person name="Devos D.P."/>
            <person name="Kaster A.-K."/>
            <person name="Ovreas L."/>
            <person name="Rohde M."/>
            <person name="Galperin M.Y."/>
            <person name="Jogler C."/>
        </authorList>
    </citation>
    <scope>NUCLEOTIDE SEQUENCE [LARGE SCALE GENOMIC DNA]</scope>
    <source>
        <strain evidence="2 3">Pla100</strain>
    </source>
</reference>